<dbReference type="AlphaFoldDB" id="A0A173ZQH2"/>
<name>A0A173ZQH2_9ACTN</name>
<evidence type="ECO:0000313" key="1">
    <source>
        <dbReference type="EMBL" id="CUN77485.1"/>
    </source>
</evidence>
<dbReference type="RefSeq" id="WP_055285760.1">
    <property type="nucleotide sequence ID" value="NZ_CYYP01000004.1"/>
</dbReference>
<gene>
    <name evidence="1" type="ORF">ERS852381_00656</name>
</gene>
<evidence type="ECO:0008006" key="3">
    <source>
        <dbReference type="Google" id="ProtNLM"/>
    </source>
</evidence>
<evidence type="ECO:0000313" key="2">
    <source>
        <dbReference type="Proteomes" id="UP000095468"/>
    </source>
</evidence>
<reference evidence="1 2" key="1">
    <citation type="submission" date="2015-09" db="EMBL/GenBank/DDBJ databases">
        <authorList>
            <consortium name="Pathogen Informatics"/>
        </authorList>
    </citation>
    <scope>NUCLEOTIDE SEQUENCE [LARGE SCALE GENOMIC DNA]</scope>
    <source>
        <strain evidence="1 2">2789STDY5608823</strain>
    </source>
</reference>
<dbReference type="EMBL" id="CYYP01000004">
    <property type="protein sequence ID" value="CUN77485.1"/>
    <property type="molecule type" value="Genomic_DNA"/>
</dbReference>
<protein>
    <recommendedName>
        <fullName evidence="3">Poly(Hydroxyalcanoate) granule associated protein (Phasin)</fullName>
    </recommendedName>
</protein>
<proteinExistence type="predicted"/>
<accession>A0A173ZQH2</accession>
<organism evidence="1 2">
    <name type="scientific">Collinsella aerofaciens</name>
    <dbReference type="NCBI Taxonomy" id="74426"/>
    <lineage>
        <taxon>Bacteria</taxon>
        <taxon>Bacillati</taxon>
        <taxon>Actinomycetota</taxon>
        <taxon>Coriobacteriia</taxon>
        <taxon>Coriobacteriales</taxon>
        <taxon>Coriobacteriaceae</taxon>
        <taxon>Collinsella</taxon>
    </lineage>
</organism>
<dbReference type="Proteomes" id="UP000095468">
    <property type="component" value="Unassembled WGS sequence"/>
</dbReference>
<sequence>MVMKLDQLVNGAINVGFGAAAVAVEGGKKVLDDLNTKGEQVRKDTATPDIARSVSDMFEQAGGTISDLTERLGMQGETAAQRVLDELILARVRVMTAPERTAFLAHVRDIVDSVEDNVTSVPVESVEPDDAKDTVEAE</sequence>